<accession>A0A1Z4LU21</accession>
<name>A0A1Z4LU21_9CYAN</name>
<proteinExistence type="predicted"/>
<dbReference type="Proteomes" id="UP000218418">
    <property type="component" value="Chromosome"/>
</dbReference>
<reference evidence="1 2" key="1">
    <citation type="submission" date="2017-06" db="EMBL/GenBank/DDBJ databases">
        <title>Genome sequencing of cyanobaciteial culture collection at National Institute for Environmental Studies (NIES).</title>
        <authorList>
            <person name="Hirose Y."/>
            <person name="Shimura Y."/>
            <person name="Fujisawa T."/>
            <person name="Nakamura Y."/>
            <person name="Kawachi M."/>
        </authorList>
    </citation>
    <scope>NUCLEOTIDE SEQUENCE [LARGE SCALE GENOMIC DNA]</scope>
    <source>
        <strain evidence="1 2">NIES-267</strain>
    </source>
</reference>
<keyword evidence="2" id="KW-1185">Reference proteome</keyword>
<evidence type="ECO:0000313" key="2">
    <source>
        <dbReference type="Proteomes" id="UP000218418"/>
    </source>
</evidence>
<organism evidence="1 2">
    <name type="scientific">Calothrix parasitica NIES-267</name>
    <dbReference type="NCBI Taxonomy" id="1973488"/>
    <lineage>
        <taxon>Bacteria</taxon>
        <taxon>Bacillati</taxon>
        <taxon>Cyanobacteriota</taxon>
        <taxon>Cyanophyceae</taxon>
        <taxon>Nostocales</taxon>
        <taxon>Calotrichaceae</taxon>
        <taxon>Calothrix</taxon>
    </lineage>
</organism>
<dbReference type="AlphaFoldDB" id="A0A1Z4LU21"/>
<sequence>MCNANSTEIPEWINDYQPVDKVDKELLDLFCKLYSQSDSSKGQHRRTTQKIYQLMINKNLLKRSSHENYDEALEKNFKWATRLKIIITYELKEKLRQHCQNSSEKPEITITNHLNNLQNTEYNTTEYKQIENYLATQIDNLLEKLKKDNTANSDYLKILQSYIIRIPRIKSFDKNLITHTNSFKDSFVSWINNNLKQRINDLYDPERQPNQIPTISLEELDSELTYNNFPQTQYNAARNTLENYLTEDPFQLLASTYIDKDNFPNLTYKVLVDRLILKEPPDSLKYIADEFGINYNNFASAEYLRNFKPTIVSIAIEIGYYSVALKQAIIDDINGELRKCKKVVGGKVVYDAQLLAQKLLPVFQQPEIIFSKVVNYLNTQGHQLRTSTIFMSNENSSFEIFFEIARELNEKGYDFTSSDVLETWKTVQIEEFSQELQKQKYKISPPEIRSFWENKCRKCLGKLVIDLNKNKKGK</sequence>
<dbReference type="EMBL" id="AP018227">
    <property type="protein sequence ID" value="BAY84651.1"/>
    <property type="molecule type" value="Genomic_DNA"/>
</dbReference>
<evidence type="ECO:0000313" key="1">
    <source>
        <dbReference type="EMBL" id="BAY84651.1"/>
    </source>
</evidence>
<gene>
    <name evidence="1" type="ORF">NIES267_41470</name>
</gene>
<protein>
    <submittedName>
        <fullName evidence="1">Uncharacterized protein</fullName>
    </submittedName>
</protein>